<dbReference type="NCBIfam" id="TIGR02218">
    <property type="entry name" value="phg_TIGR02218"/>
    <property type="match status" value="1"/>
</dbReference>
<feature type="domain" description="Bacteriophage phiJL001 Gp84 C-terminal" evidence="1">
    <location>
        <begin position="196"/>
        <end position="277"/>
    </location>
</feature>
<protein>
    <submittedName>
        <fullName evidence="2">DUF2163 domain-containing protein</fullName>
    </submittedName>
</protein>
<dbReference type="Proteomes" id="UP000433101">
    <property type="component" value="Unassembled WGS sequence"/>
</dbReference>
<reference evidence="2 3" key="1">
    <citation type="submission" date="2019-12" db="EMBL/GenBank/DDBJ databases">
        <authorList>
            <person name="Li M."/>
        </authorList>
    </citation>
    <scope>NUCLEOTIDE SEQUENCE [LARGE SCALE GENOMIC DNA]</scope>
    <source>
        <strain evidence="2 3">GBMRC 2046</strain>
    </source>
</reference>
<dbReference type="RefSeq" id="WP_160775959.1">
    <property type="nucleotide sequence ID" value="NZ_WUMV01000006.1"/>
</dbReference>
<dbReference type="Pfam" id="PF09356">
    <property type="entry name" value="Phage_BR0599"/>
    <property type="match status" value="1"/>
</dbReference>
<evidence type="ECO:0000259" key="1">
    <source>
        <dbReference type="Pfam" id="PF09356"/>
    </source>
</evidence>
<organism evidence="2 3">
    <name type="scientific">Stappia sediminis</name>
    <dbReference type="NCBI Taxonomy" id="2692190"/>
    <lineage>
        <taxon>Bacteria</taxon>
        <taxon>Pseudomonadati</taxon>
        <taxon>Pseudomonadota</taxon>
        <taxon>Alphaproteobacteria</taxon>
        <taxon>Hyphomicrobiales</taxon>
        <taxon>Stappiaceae</taxon>
        <taxon>Stappia</taxon>
    </lineage>
</organism>
<dbReference type="InterPro" id="IPR018964">
    <property type="entry name" value="Phage_phiJL001_Gp84_C"/>
</dbReference>
<evidence type="ECO:0000313" key="3">
    <source>
        <dbReference type="Proteomes" id="UP000433101"/>
    </source>
</evidence>
<name>A0A7X3S8E3_9HYPH</name>
<dbReference type="EMBL" id="WUMV01000006">
    <property type="protein sequence ID" value="MXN65699.1"/>
    <property type="molecule type" value="Genomic_DNA"/>
</dbReference>
<dbReference type="Pfam" id="PF09931">
    <property type="entry name" value="Phage_phiJL001_Gp84_N"/>
    <property type="match status" value="1"/>
</dbReference>
<gene>
    <name evidence="2" type="ORF">GR183_12360</name>
</gene>
<dbReference type="InterPro" id="IPR011928">
    <property type="entry name" value="Phage_phiJL001_Gp84"/>
</dbReference>
<accession>A0A7X3S8E3</accession>
<evidence type="ECO:0000313" key="2">
    <source>
        <dbReference type="EMBL" id="MXN65699.1"/>
    </source>
</evidence>
<dbReference type="AlphaFoldDB" id="A0A7X3S8E3"/>
<comment type="caution">
    <text evidence="2">The sequence shown here is derived from an EMBL/GenBank/DDBJ whole genome shotgun (WGS) entry which is preliminary data.</text>
</comment>
<sequence>MKTIPEGLAARLAGETTTLATCWTVTRKDGAVFGFTDHDRALLLGGVSHEPGQGLETGAATSGPGFAAGSAEATGFLSSDAISAEDLDAGLWDGASVEVTRVDWRAPEHSLLLRKAEIGEVRRTGATFQAELRSLAHHLDQARGRVFSRLCDADLGDDRCMVDVSDPAYSGDGTVADGSEAGRVRVSGLGGYGPSWFSGGRLTLLDGALAGRSVEIVGDRVEGSERTVDLLLPFAEAPASGTAVRLQAGCDKRYGTCREKFGNGLNFQGFPHMPGNDFALAYPGRDTGENDGGPVVS</sequence>
<keyword evidence="3" id="KW-1185">Reference proteome</keyword>
<proteinExistence type="predicted"/>